<evidence type="ECO:0000313" key="2">
    <source>
        <dbReference type="Proteomes" id="UP001221898"/>
    </source>
</evidence>
<name>A0AAD7X3D1_9TELE</name>
<accession>A0AAD7X3D1</accession>
<gene>
    <name evidence="1" type="ORF">AAFF_G00226970</name>
</gene>
<reference evidence="1" key="1">
    <citation type="journal article" date="2023" name="Science">
        <title>Genome structures resolve the early diversification of teleost fishes.</title>
        <authorList>
            <person name="Parey E."/>
            <person name="Louis A."/>
            <person name="Montfort J."/>
            <person name="Bouchez O."/>
            <person name="Roques C."/>
            <person name="Iampietro C."/>
            <person name="Lluch J."/>
            <person name="Castinel A."/>
            <person name="Donnadieu C."/>
            <person name="Desvignes T."/>
            <person name="Floi Bucao C."/>
            <person name="Jouanno E."/>
            <person name="Wen M."/>
            <person name="Mejri S."/>
            <person name="Dirks R."/>
            <person name="Jansen H."/>
            <person name="Henkel C."/>
            <person name="Chen W.J."/>
            <person name="Zahm M."/>
            <person name="Cabau C."/>
            <person name="Klopp C."/>
            <person name="Thompson A.W."/>
            <person name="Robinson-Rechavi M."/>
            <person name="Braasch I."/>
            <person name="Lecointre G."/>
            <person name="Bobe J."/>
            <person name="Postlethwait J.H."/>
            <person name="Berthelot C."/>
            <person name="Roest Crollius H."/>
            <person name="Guiguen Y."/>
        </authorList>
    </citation>
    <scope>NUCLEOTIDE SEQUENCE</scope>
    <source>
        <strain evidence="1">NC1722</strain>
    </source>
</reference>
<evidence type="ECO:0000313" key="1">
    <source>
        <dbReference type="EMBL" id="KAJ8417854.1"/>
    </source>
</evidence>
<organism evidence="1 2">
    <name type="scientific">Aldrovandia affinis</name>
    <dbReference type="NCBI Taxonomy" id="143900"/>
    <lineage>
        <taxon>Eukaryota</taxon>
        <taxon>Metazoa</taxon>
        <taxon>Chordata</taxon>
        <taxon>Craniata</taxon>
        <taxon>Vertebrata</taxon>
        <taxon>Euteleostomi</taxon>
        <taxon>Actinopterygii</taxon>
        <taxon>Neopterygii</taxon>
        <taxon>Teleostei</taxon>
        <taxon>Notacanthiformes</taxon>
        <taxon>Halosauridae</taxon>
        <taxon>Aldrovandia</taxon>
    </lineage>
</organism>
<dbReference type="Proteomes" id="UP001221898">
    <property type="component" value="Unassembled WGS sequence"/>
</dbReference>
<dbReference type="AlphaFoldDB" id="A0AAD7X3D1"/>
<sequence>MVFGVREDERLFALTHHECGVGGGSYRQCAPIPGASALTTNAVMNLTGQPVCPSKWPQEEGWRGGGDQSRFTALLGHARPWAPVVTRQQRRGNSCKHRSFPEGAEKQGAASVLAPFRGRSGLCQCQCQCWGRRLQKTLGALSCCARPNCLSFSPSGLCCPQINRQPSIRAGGPVAVTTLTPFPGDWL</sequence>
<dbReference type="EMBL" id="JAINUG010000003">
    <property type="protein sequence ID" value="KAJ8417854.1"/>
    <property type="molecule type" value="Genomic_DNA"/>
</dbReference>
<comment type="caution">
    <text evidence="1">The sequence shown here is derived from an EMBL/GenBank/DDBJ whole genome shotgun (WGS) entry which is preliminary data.</text>
</comment>
<protein>
    <submittedName>
        <fullName evidence="1">Uncharacterized protein</fullName>
    </submittedName>
</protein>
<keyword evidence="2" id="KW-1185">Reference proteome</keyword>
<proteinExistence type="predicted"/>